<evidence type="ECO:0000256" key="1">
    <source>
        <dbReference type="SAM" id="MobiDB-lite"/>
    </source>
</evidence>
<feature type="compositionally biased region" description="Basic and acidic residues" evidence="1">
    <location>
        <begin position="213"/>
        <end position="232"/>
    </location>
</feature>
<evidence type="ECO:0000313" key="4">
    <source>
        <dbReference type="WBParaSite" id="L893_g14198.t1"/>
    </source>
</evidence>
<reference evidence="4" key="1">
    <citation type="submission" date="2016-11" db="UniProtKB">
        <authorList>
            <consortium name="WormBaseParasite"/>
        </authorList>
    </citation>
    <scope>IDENTIFICATION</scope>
</reference>
<dbReference type="Proteomes" id="UP000095287">
    <property type="component" value="Unplaced"/>
</dbReference>
<dbReference type="PANTHER" id="PTHR11909">
    <property type="entry name" value="CASEIN KINASE-RELATED"/>
    <property type="match status" value="1"/>
</dbReference>
<dbReference type="GO" id="GO:0005524">
    <property type="term" value="F:ATP binding"/>
    <property type="evidence" value="ECO:0007669"/>
    <property type="project" value="InterPro"/>
</dbReference>
<proteinExistence type="predicted"/>
<organism evidence="3 4">
    <name type="scientific">Steinernema glaseri</name>
    <dbReference type="NCBI Taxonomy" id="37863"/>
    <lineage>
        <taxon>Eukaryota</taxon>
        <taxon>Metazoa</taxon>
        <taxon>Ecdysozoa</taxon>
        <taxon>Nematoda</taxon>
        <taxon>Chromadorea</taxon>
        <taxon>Rhabditida</taxon>
        <taxon>Tylenchina</taxon>
        <taxon>Panagrolaimomorpha</taxon>
        <taxon>Strongyloidoidea</taxon>
        <taxon>Steinernematidae</taxon>
        <taxon>Steinernema</taxon>
    </lineage>
</organism>
<dbReference type="GO" id="GO:0004672">
    <property type="term" value="F:protein kinase activity"/>
    <property type="evidence" value="ECO:0007669"/>
    <property type="project" value="InterPro"/>
</dbReference>
<feature type="domain" description="Protein kinase" evidence="2">
    <location>
        <begin position="1"/>
        <end position="173"/>
    </location>
</feature>
<name>A0A1I7Y9T3_9BILA</name>
<dbReference type="PROSITE" id="PS50011">
    <property type="entry name" value="PROTEIN_KINASE_DOM"/>
    <property type="match status" value="1"/>
</dbReference>
<accession>A0A1I7Y9T3</accession>
<feature type="region of interest" description="Disordered" evidence="1">
    <location>
        <begin position="203"/>
        <end position="232"/>
    </location>
</feature>
<dbReference type="WBParaSite" id="L893_g14198.t1">
    <property type="protein sequence ID" value="L893_g14198.t1"/>
    <property type="gene ID" value="L893_g14198"/>
</dbReference>
<dbReference type="Pfam" id="PF00069">
    <property type="entry name" value="Pkinase"/>
    <property type="match status" value="1"/>
</dbReference>
<dbReference type="SUPFAM" id="SSF56112">
    <property type="entry name" value="Protein kinase-like (PK-like)"/>
    <property type="match status" value="1"/>
</dbReference>
<dbReference type="InterPro" id="IPR050235">
    <property type="entry name" value="CK1_Ser-Thr_kinase"/>
</dbReference>
<protein>
    <submittedName>
        <fullName evidence="4">Protein kinase domain-containing protein</fullName>
    </submittedName>
</protein>
<evidence type="ECO:0000259" key="2">
    <source>
        <dbReference type="PROSITE" id="PS50011"/>
    </source>
</evidence>
<keyword evidence="3" id="KW-1185">Reference proteome</keyword>
<dbReference type="AlphaFoldDB" id="A0A1I7Y9T3"/>
<dbReference type="Gene3D" id="1.10.510.10">
    <property type="entry name" value="Transferase(Phosphotransferase) domain 1"/>
    <property type="match status" value="1"/>
</dbReference>
<dbReference type="InterPro" id="IPR011009">
    <property type="entry name" value="Kinase-like_dom_sf"/>
</dbReference>
<evidence type="ECO:0000313" key="3">
    <source>
        <dbReference type="Proteomes" id="UP000095287"/>
    </source>
</evidence>
<dbReference type="InterPro" id="IPR000719">
    <property type="entry name" value="Prot_kinase_dom"/>
</dbReference>
<sequence length="232" mass="27012">MFDGLQELHSLGFVHRDVKPANYSIGLGVDKRRVFLVDLGMTTSYPTEERQLEKKSKYKFIGTLRYAPRTTHYGKRQSRKDDLEAWLYTSLEMFTGDILPWRHVEDDKEVARMKEASFKDPTPLMTQMPLHYADIFRLIEKTQPLQSPDYRMIRETLIQIARDENTCFDDPFEWEEGARKVPTMESVGTTVGADCSARPVKVDSEIKTQASKEPQEAYSEREKTKSERTCRE</sequence>